<dbReference type="GO" id="GO:0003682">
    <property type="term" value="F:chromatin binding"/>
    <property type="evidence" value="ECO:0007669"/>
    <property type="project" value="InterPro"/>
</dbReference>
<dbReference type="Pfam" id="PF00385">
    <property type="entry name" value="Chromo"/>
    <property type="match status" value="1"/>
</dbReference>
<dbReference type="FunFam" id="3.90.120.10:FF:000003">
    <property type="entry name" value="DNA (cytosine-5)-methyltransferase 1"/>
    <property type="match status" value="1"/>
</dbReference>
<dbReference type="InterPro" id="IPR001025">
    <property type="entry name" value="BAH_dom"/>
</dbReference>
<sequence length="943" mass="105777">MEKTPEVAKRQLRPRKTPVAPPDPVVDSDEEARGQRKRRKTTSRSVKKEKKPDEAEQASTHTDGDDVAAPGNDLDPQSNDGGKGKARSTTSKVKPTKAPKAKGEKKKKKARSVVKGDTGTVEEEEEDEVQDEQEEAAQNEEEEAEEPTKRVIKQKTSQASDEAAIEVELVGDPIEDAVARKRWPHRYQRKGTGSNFLGHVGSETPENLRARRHFSFAKVDGVIFELYDDAYVKAEDDKPDYICRIVEIFEGVDCKEYFTAQWFFRAEDTVLKQCGKMLDERRLFLSEDKNDNPLDCLGSKLKIVRVEPNIDLDAKSKSIPESGFYYDMSYSVAYSTFENLSTAIDVLKEASSVVSSESANKEKTDPEPSSRENKPLRLLDLYSGAGGMSTGLCLGAALSGVNLETTWAVDLNPFACDSLQRNHPRTQARNEKGDNFLELLKQWKKLVEEYNIDNEHTVDFSESEDSDSDEDNNAKLPKGVFEVAKLLNICYGDPQNTGEVGIKFMVRWKGYSSEHDSWEPIENLGDAKERIKEFVVNGYKQNILPLPGTVDVICGGPPCQGISGFNRFRNGENPLEDEKNRQLVVFMSIVDYLKPKFVLMENVVDILKFAKGFLGRYALGSLLKMNYQARLGLMAAGCYGLPQFRMRAFLFGALPSEMLPQFPLPTHNVVTRGGAPNEFENHIVALDVNADRTILKDELFLGDAISDLPVVTNKEHREEMPYGAGPTNDFQKYIRLSRREMLDKSFGDEDQEQKLLDHQPLRLNPDDYARVCKIPKKKGANFRDLEGVKVGPNNICYLDPDIARPLLPSGKPLVPDYAISHLKGKSQKCFGRLWWDETVPTVVTRAEPHNQTILHPNQDRVLTIRENARLQGFPDYYKFSGPLKERYIQVGNAVAVPVGRALGCALGRAFNKVKSDGPLFSLPARFSLLGPQADQDEVQEVQL</sequence>
<evidence type="ECO:0000256" key="7">
    <source>
        <dbReference type="ARBA" id="ARBA00023242"/>
    </source>
</evidence>
<dbReference type="PANTHER" id="PTHR10629">
    <property type="entry name" value="CYTOSINE-SPECIFIC METHYLTRANSFERASE"/>
    <property type="match status" value="1"/>
</dbReference>
<evidence type="ECO:0000256" key="4">
    <source>
        <dbReference type="ARBA" id="ARBA00022679"/>
    </source>
</evidence>
<dbReference type="FunFam" id="3.40.50.150:FF:000143">
    <property type="entry name" value="DNA (cytosine-5)-methyltransferase 1"/>
    <property type="match status" value="1"/>
</dbReference>
<feature type="active site" evidence="9">
    <location>
        <position position="559"/>
    </location>
</feature>
<dbReference type="PRINTS" id="PR00105">
    <property type="entry name" value="C5METTRFRASE"/>
</dbReference>
<keyword evidence="5 9" id="KW-0949">S-adenosyl-L-methionine</keyword>
<gene>
    <name evidence="13" type="ORF">LUZ61_000468</name>
</gene>
<feature type="compositionally biased region" description="Acidic residues" evidence="10">
    <location>
        <begin position="120"/>
        <end position="145"/>
    </location>
</feature>
<evidence type="ECO:0000256" key="5">
    <source>
        <dbReference type="ARBA" id="ARBA00022691"/>
    </source>
</evidence>
<dbReference type="Proteomes" id="UP001210211">
    <property type="component" value="Unassembled WGS sequence"/>
</dbReference>
<reference evidence="13 14" key="1">
    <citation type="journal article" date="2022" name="Cell">
        <title>Repeat-based holocentromeres influence genome architecture and karyotype evolution.</title>
        <authorList>
            <person name="Hofstatter P.G."/>
            <person name="Thangavel G."/>
            <person name="Lux T."/>
            <person name="Neumann P."/>
            <person name="Vondrak T."/>
            <person name="Novak P."/>
            <person name="Zhang M."/>
            <person name="Costa L."/>
            <person name="Castellani M."/>
            <person name="Scott A."/>
            <person name="Toegelov H."/>
            <person name="Fuchs J."/>
            <person name="Mata-Sucre Y."/>
            <person name="Dias Y."/>
            <person name="Vanzela A.L.L."/>
            <person name="Huettel B."/>
            <person name="Almeida C.C.S."/>
            <person name="Simkova H."/>
            <person name="Souza G."/>
            <person name="Pedrosa-Harand A."/>
            <person name="Macas J."/>
            <person name="Mayer K.F.X."/>
            <person name="Houben A."/>
            <person name="Marques A."/>
        </authorList>
    </citation>
    <scope>NUCLEOTIDE SEQUENCE [LARGE SCALE GENOMIC DNA]</scope>
    <source>
        <strain evidence="13">RhyTen1mFocal</strain>
    </source>
</reference>
<dbReference type="PANTHER" id="PTHR10629:SF50">
    <property type="entry name" value="DNA (CYTOSINE-5)-METHYLTRANSFERASE CMT3"/>
    <property type="match status" value="1"/>
</dbReference>
<dbReference type="InterPro" id="IPR029063">
    <property type="entry name" value="SAM-dependent_MTases_sf"/>
</dbReference>
<dbReference type="InterPro" id="IPR023780">
    <property type="entry name" value="Chromo_domain"/>
</dbReference>
<proteinExistence type="inferred from homology"/>
<evidence type="ECO:0000313" key="13">
    <source>
        <dbReference type="EMBL" id="KAJ3696763.1"/>
    </source>
</evidence>
<dbReference type="EC" id="2.1.1.37" evidence="2"/>
<dbReference type="InterPro" id="IPR050390">
    <property type="entry name" value="C5-Methyltransferase"/>
</dbReference>
<dbReference type="Gene3D" id="3.90.120.10">
    <property type="entry name" value="DNA Methylase, subunit A, domain 2"/>
    <property type="match status" value="1"/>
</dbReference>
<feature type="compositionally biased region" description="Basic residues" evidence="10">
    <location>
        <begin position="94"/>
        <end position="112"/>
    </location>
</feature>
<dbReference type="GO" id="GO:0003677">
    <property type="term" value="F:DNA binding"/>
    <property type="evidence" value="ECO:0007669"/>
    <property type="project" value="UniProtKB-KW"/>
</dbReference>
<comment type="caution">
    <text evidence="13">The sequence shown here is derived from an EMBL/GenBank/DDBJ whole genome shotgun (WGS) entry which is preliminary data.</text>
</comment>
<feature type="compositionally biased region" description="Basic and acidic residues" evidence="10">
    <location>
        <begin position="359"/>
        <end position="375"/>
    </location>
</feature>
<keyword evidence="14" id="KW-1185">Reference proteome</keyword>
<comment type="subcellular location">
    <subcellularLocation>
        <location evidence="1">Nucleus</location>
    </subcellularLocation>
</comment>
<dbReference type="GO" id="GO:0032259">
    <property type="term" value="P:methylation"/>
    <property type="evidence" value="ECO:0007669"/>
    <property type="project" value="UniProtKB-KW"/>
</dbReference>
<name>A0AAD6EPV1_9POAL</name>
<dbReference type="InterPro" id="IPR018117">
    <property type="entry name" value="C5_DNA_meth_AS"/>
</dbReference>
<dbReference type="SMART" id="SM00298">
    <property type="entry name" value="CHROMO"/>
    <property type="match status" value="1"/>
</dbReference>
<comment type="similarity">
    <text evidence="9">Belongs to the class I-like SAM-binding methyltransferase superfamily. C5-methyltransferase family.</text>
</comment>
<dbReference type="CDD" id="cd18635">
    <property type="entry name" value="CD_CMT3_like"/>
    <property type="match status" value="1"/>
</dbReference>
<evidence type="ECO:0000256" key="8">
    <source>
        <dbReference type="ARBA" id="ARBA00047422"/>
    </source>
</evidence>
<evidence type="ECO:0000256" key="9">
    <source>
        <dbReference type="PROSITE-ProRule" id="PRU01016"/>
    </source>
</evidence>
<keyword evidence="7" id="KW-0539">Nucleus</keyword>
<feature type="domain" description="Chromo" evidence="11">
    <location>
        <begin position="481"/>
        <end position="534"/>
    </location>
</feature>
<dbReference type="InterPro" id="IPR016197">
    <property type="entry name" value="Chromo-like_dom_sf"/>
</dbReference>
<feature type="region of interest" description="Disordered" evidence="10">
    <location>
        <begin position="1"/>
        <end position="158"/>
    </location>
</feature>
<dbReference type="Pfam" id="PF01426">
    <property type="entry name" value="BAH"/>
    <property type="match status" value="1"/>
</dbReference>
<evidence type="ECO:0000256" key="1">
    <source>
        <dbReference type="ARBA" id="ARBA00004123"/>
    </source>
</evidence>
<evidence type="ECO:0000313" key="14">
    <source>
        <dbReference type="Proteomes" id="UP001210211"/>
    </source>
</evidence>
<keyword evidence="3 9" id="KW-0489">Methyltransferase</keyword>
<feature type="region of interest" description="Disordered" evidence="10">
    <location>
        <begin position="355"/>
        <end position="375"/>
    </location>
</feature>
<dbReference type="InterPro" id="IPR001525">
    <property type="entry name" value="C5_MeTfrase"/>
</dbReference>
<dbReference type="Gene3D" id="2.30.30.490">
    <property type="match status" value="1"/>
</dbReference>
<dbReference type="SUPFAM" id="SSF53335">
    <property type="entry name" value="S-adenosyl-L-methionine-dependent methyltransferases"/>
    <property type="match status" value="1"/>
</dbReference>
<evidence type="ECO:0000256" key="2">
    <source>
        <dbReference type="ARBA" id="ARBA00011975"/>
    </source>
</evidence>
<evidence type="ECO:0000256" key="6">
    <source>
        <dbReference type="ARBA" id="ARBA00023125"/>
    </source>
</evidence>
<dbReference type="InterPro" id="IPR043151">
    <property type="entry name" value="BAH_sf"/>
</dbReference>
<comment type="catalytic activity">
    <reaction evidence="8">
        <text>a 2'-deoxycytidine in DNA + S-adenosyl-L-methionine = a 5-methyl-2'-deoxycytidine in DNA + S-adenosyl-L-homocysteine + H(+)</text>
        <dbReference type="Rhea" id="RHEA:13681"/>
        <dbReference type="Rhea" id="RHEA-COMP:11369"/>
        <dbReference type="Rhea" id="RHEA-COMP:11370"/>
        <dbReference type="ChEBI" id="CHEBI:15378"/>
        <dbReference type="ChEBI" id="CHEBI:57856"/>
        <dbReference type="ChEBI" id="CHEBI:59789"/>
        <dbReference type="ChEBI" id="CHEBI:85452"/>
        <dbReference type="ChEBI" id="CHEBI:85454"/>
        <dbReference type="EC" id="2.1.1.37"/>
    </reaction>
</comment>
<dbReference type="GO" id="GO:0044027">
    <property type="term" value="P:negative regulation of gene expression via chromosomal CpG island methylation"/>
    <property type="evidence" value="ECO:0007669"/>
    <property type="project" value="TreeGrafter"/>
</dbReference>
<dbReference type="GO" id="GO:0003886">
    <property type="term" value="F:DNA (cytosine-5-)-methyltransferase activity"/>
    <property type="evidence" value="ECO:0007669"/>
    <property type="project" value="UniProtKB-EC"/>
</dbReference>
<dbReference type="PROSITE" id="PS00094">
    <property type="entry name" value="C5_MTASE_1"/>
    <property type="match status" value="1"/>
</dbReference>
<dbReference type="Gene3D" id="3.40.50.150">
    <property type="entry name" value="Vaccinia Virus protein VP39"/>
    <property type="match status" value="1"/>
</dbReference>
<dbReference type="SUPFAM" id="SSF54160">
    <property type="entry name" value="Chromo domain-like"/>
    <property type="match status" value="1"/>
</dbReference>
<dbReference type="PROSITE" id="PS51038">
    <property type="entry name" value="BAH"/>
    <property type="match status" value="1"/>
</dbReference>
<evidence type="ECO:0000259" key="11">
    <source>
        <dbReference type="PROSITE" id="PS50013"/>
    </source>
</evidence>
<dbReference type="InterPro" id="IPR000953">
    <property type="entry name" value="Chromo/chromo_shadow_dom"/>
</dbReference>
<feature type="compositionally biased region" description="Basic residues" evidence="10">
    <location>
        <begin position="35"/>
        <end position="49"/>
    </location>
</feature>
<protein>
    <recommendedName>
        <fullName evidence="2">DNA (cytosine-5-)-methyltransferase</fullName>
        <ecNumber evidence="2">2.1.1.37</ecNumber>
    </recommendedName>
</protein>
<evidence type="ECO:0000256" key="10">
    <source>
        <dbReference type="SAM" id="MobiDB-lite"/>
    </source>
</evidence>
<evidence type="ECO:0000256" key="3">
    <source>
        <dbReference type="ARBA" id="ARBA00022603"/>
    </source>
</evidence>
<dbReference type="AlphaFoldDB" id="A0AAD6EPV1"/>
<evidence type="ECO:0000259" key="12">
    <source>
        <dbReference type="PROSITE" id="PS51038"/>
    </source>
</evidence>
<dbReference type="SMART" id="SM00439">
    <property type="entry name" value="BAH"/>
    <property type="match status" value="1"/>
</dbReference>
<accession>A0AAD6EPV1</accession>
<dbReference type="Pfam" id="PF00145">
    <property type="entry name" value="DNA_methylase"/>
    <property type="match status" value="1"/>
</dbReference>
<organism evidence="13 14">
    <name type="scientific">Rhynchospora tenuis</name>
    <dbReference type="NCBI Taxonomy" id="198213"/>
    <lineage>
        <taxon>Eukaryota</taxon>
        <taxon>Viridiplantae</taxon>
        <taxon>Streptophyta</taxon>
        <taxon>Embryophyta</taxon>
        <taxon>Tracheophyta</taxon>
        <taxon>Spermatophyta</taxon>
        <taxon>Magnoliopsida</taxon>
        <taxon>Liliopsida</taxon>
        <taxon>Poales</taxon>
        <taxon>Cyperaceae</taxon>
        <taxon>Cyperoideae</taxon>
        <taxon>Rhynchosporeae</taxon>
        <taxon>Rhynchospora</taxon>
    </lineage>
</organism>
<dbReference type="InterPro" id="IPR023779">
    <property type="entry name" value="Chromodomain_CS"/>
</dbReference>
<dbReference type="PROSITE" id="PS50013">
    <property type="entry name" value="CHROMO_2"/>
    <property type="match status" value="1"/>
</dbReference>
<dbReference type="PROSITE" id="PS51679">
    <property type="entry name" value="SAM_MT_C5"/>
    <property type="match status" value="1"/>
</dbReference>
<dbReference type="PROSITE" id="PS00598">
    <property type="entry name" value="CHROMO_1"/>
    <property type="match status" value="1"/>
</dbReference>
<keyword evidence="6" id="KW-0238">DNA-binding</keyword>
<feature type="domain" description="BAH" evidence="12">
    <location>
        <begin position="222"/>
        <end position="341"/>
    </location>
</feature>
<dbReference type="EMBL" id="JAMRDG010000001">
    <property type="protein sequence ID" value="KAJ3696763.1"/>
    <property type="molecule type" value="Genomic_DNA"/>
</dbReference>
<keyword evidence="4 9" id="KW-0808">Transferase</keyword>
<dbReference type="GO" id="GO:0005634">
    <property type="term" value="C:nucleus"/>
    <property type="evidence" value="ECO:0007669"/>
    <property type="project" value="UniProtKB-SubCell"/>
</dbReference>